<sequence>MSFSGLSSGYGLYSDTIRKEVQERDATEHITVKELGRMWRGLDDKQRAKWNSMAVKQKKEVKSEHGVSSTVERTNGSIRSTDDSGNKVAVKNRVSLHSLEDTVVPKECSGAILGGFGDRSGESRTNGYLLFSRENWNVMKSSSSFTTIIHHITHAYLDEKVEWMWEQLTDEEREGWELLAIKKQEEACRLTEGYFLFLIENRQNIRDIYPDRDIVCHLRENGGTTWTKLSKEDKEEWATKVERLNR</sequence>
<dbReference type="EMBL" id="MK500350">
    <property type="protein sequence ID" value="QBK87372.1"/>
    <property type="molecule type" value="Genomic_DNA"/>
</dbReference>
<dbReference type="PANTHER" id="PTHR48112:SF22">
    <property type="entry name" value="MITOCHONDRIAL TRANSCRIPTION FACTOR A, ISOFORM B"/>
    <property type="match status" value="1"/>
</dbReference>
<dbReference type="InterPro" id="IPR050342">
    <property type="entry name" value="HMGB"/>
</dbReference>
<dbReference type="SUPFAM" id="SSF47095">
    <property type="entry name" value="HMG-box"/>
    <property type="match status" value="2"/>
</dbReference>
<dbReference type="CDD" id="cd00084">
    <property type="entry name" value="HMG-box_SF"/>
    <property type="match status" value="1"/>
</dbReference>
<organism evidence="3">
    <name type="scientific">Marseillevirus LCMAC201</name>
    <dbReference type="NCBI Taxonomy" id="2506605"/>
    <lineage>
        <taxon>Viruses</taxon>
        <taxon>Varidnaviria</taxon>
        <taxon>Bamfordvirae</taxon>
        <taxon>Nucleocytoviricota</taxon>
        <taxon>Megaviricetes</taxon>
        <taxon>Pimascovirales</taxon>
        <taxon>Pimascovirales incertae sedis</taxon>
        <taxon>Marseilleviridae</taxon>
    </lineage>
</organism>
<keyword evidence="1" id="KW-0238">DNA-binding</keyword>
<feature type="compositionally biased region" description="Polar residues" evidence="2">
    <location>
        <begin position="66"/>
        <end position="79"/>
    </location>
</feature>
<dbReference type="GO" id="GO:0003677">
    <property type="term" value="F:DNA binding"/>
    <property type="evidence" value="ECO:0007669"/>
    <property type="project" value="UniProtKB-KW"/>
</dbReference>
<protein>
    <submittedName>
        <fullName evidence="3">High mobility group box</fullName>
    </submittedName>
</protein>
<evidence type="ECO:0000256" key="1">
    <source>
        <dbReference type="ARBA" id="ARBA00023125"/>
    </source>
</evidence>
<dbReference type="GO" id="GO:0006357">
    <property type="term" value="P:regulation of transcription by RNA polymerase II"/>
    <property type="evidence" value="ECO:0007669"/>
    <property type="project" value="TreeGrafter"/>
</dbReference>
<dbReference type="PANTHER" id="PTHR48112">
    <property type="entry name" value="HIGH MOBILITY GROUP PROTEIN DSP1"/>
    <property type="match status" value="1"/>
</dbReference>
<proteinExistence type="predicted"/>
<gene>
    <name evidence="3" type="ORF">LCMAC201_02820</name>
</gene>
<dbReference type="Gene3D" id="1.10.30.10">
    <property type="entry name" value="High mobility group box domain"/>
    <property type="match status" value="2"/>
</dbReference>
<reference evidence="3" key="1">
    <citation type="journal article" date="2019" name="MBio">
        <title>Virus Genomes from Deep Sea Sediments Expand the Ocean Megavirome and Support Independent Origins of Viral Gigantism.</title>
        <authorList>
            <person name="Backstrom D."/>
            <person name="Yutin N."/>
            <person name="Jorgensen S.L."/>
            <person name="Dharamshi J."/>
            <person name="Homa F."/>
            <person name="Zaremba-Niedwiedzka K."/>
            <person name="Spang A."/>
            <person name="Wolf Y.I."/>
            <person name="Koonin E.V."/>
            <person name="Ettema T.J."/>
        </authorList>
    </citation>
    <scope>NUCLEOTIDE SEQUENCE</scope>
</reference>
<evidence type="ECO:0000313" key="3">
    <source>
        <dbReference type="EMBL" id="QBK87372.1"/>
    </source>
</evidence>
<name>A0A481YW07_9VIRU</name>
<feature type="region of interest" description="Disordered" evidence="2">
    <location>
        <begin position="62"/>
        <end position="84"/>
    </location>
</feature>
<evidence type="ECO:0000256" key="2">
    <source>
        <dbReference type="SAM" id="MobiDB-lite"/>
    </source>
</evidence>
<accession>A0A481YW07</accession>
<dbReference type="InterPro" id="IPR036910">
    <property type="entry name" value="HMG_box_dom_sf"/>
</dbReference>